<keyword evidence="2" id="KW-1133">Transmembrane helix</keyword>
<name>A0ABR8MNN6_9ACTN</name>
<keyword evidence="1" id="KW-0808">Transferase</keyword>
<reference evidence="4 5" key="1">
    <citation type="submission" date="2020-09" db="EMBL/GenBank/DDBJ databases">
        <title>novel species in genus Nocardioides.</title>
        <authorList>
            <person name="Zhang G."/>
        </authorList>
    </citation>
    <scope>NUCLEOTIDE SEQUENCE [LARGE SCALE GENOMIC DNA]</scope>
    <source>
        <strain evidence="4 5">19197</strain>
    </source>
</reference>
<dbReference type="Gene3D" id="3.40.50.2000">
    <property type="entry name" value="Glycogen Phosphorylase B"/>
    <property type="match status" value="1"/>
</dbReference>
<comment type="caution">
    <text evidence="4">The sequence shown here is derived from an EMBL/GenBank/DDBJ whole genome shotgun (WGS) entry which is preliminary data.</text>
</comment>
<evidence type="ECO:0000313" key="4">
    <source>
        <dbReference type="EMBL" id="MBD3916641.1"/>
    </source>
</evidence>
<evidence type="ECO:0000256" key="2">
    <source>
        <dbReference type="SAM" id="Phobius"/>
    </source>
</evidence>
<keyword evidence="2" id="KW-0812">Transmembrane</keyword>
<dbReference type="Pfam" id="PF00534">
    <property type="entry name" value="Glycos_transf_1"/>
    <property type="match status" value="1"/>
</dbReference>
<protein>
    <submittedName>
        <fullName evidence="4">Glycosyltransferase</fullName>
    </submittedName>
</protein>
<feature type="transmembrane region" description="Helical" evidence="2">
    <location>
        <begin position="91"/>
        <end position="112"/>
    </location>
</feature>
<sequence>MKVCVLATHYVPAHKAGGPVPGIVGVVETMRDHDVHVLTADRDLGDTKPFPLPYRGTTAVDGVAVTYLRPLSASSLWQWGRAWRTVRRSDVVYFNSVMSLGFTIVPLLLLWVTRYRGRVAISPRGELAGSALRLGGSTQKQTWLRMMGRLGLHAHLGRSRVLWVASSVGECSDVLAIFDDAEVVTLPERLRSRHEVQRTSASLVNGLRVVAVGRLAPVKGHDDLLRALTKVQRPVEVQIVGVEEDPTHAAELHRLAAGAPGHVRVTFTGPQHPEEVDRSLAAAHLFVLLTHGENFGHAIGEALRAGCPVLISDQTPWSGVAEAGAGIVLNVAERRDPVAVARAVDSFAGLSDAEWQSWSEKAGAFMMGSEPTPTLLDALRAEPEPFEDGHPD</sequence>
<dbReference type="InterPro" id="IPR001296">
    <property type="entry name" value="Glyco_trans_1"/>
</dbReference>
<dbReference type="PANTHER" id="PTHR12526">
    <property type="entry name" value="GLYCOSYLTRANSFERASE"/>
    <property type="match status" value="1"/>
</dbReference>
<evidence type="ECO:0000313" key="5">
    <source>
        <dbReference type="Proteomes" id="UP000649289"/>
    </source>
</evidence>
<dbReference type="RefSeq" id="WP_191200971.1">
    <property type="nucleotide sequence ID" value="NZ_BAAAPA010000001.1"/>
</dbReference>
<dbReference type="Proteomes" id="UP000649289">
    <property type="component" value="Unassembled WGS sequence"/>
</dbReference>
<keyword evidence="2" id="KW-0472">Membrane</keyword>
<evidence type="ECO:0000259" key="3">
    <source>
        <dbReference type="Pfam" id="PF00534"/>
    </source>
</evidence>
<organism evidence="4 5">
    <name type="scientific">Nocardioides hwasunensis</name>
    <dbReference type="NCBI Taxonomy" id="397258"/>
    <lineage>
        <taxon>Bacteria</taxon>
        <taxon>Bacillati</taxon>
        <taxon>Actinomycetota</taxon>
        <taxon>Actinomycetes</taxon>
        <taxon>Propionibacteriales</taxon>
        <taxon>Nocardioidaceae</taxon>
        <taxon>Nocardioides</taxon>
    </lineage>
</organism>
<proteinExistence type="predicted"/>
<gene>
    <name evidence="4" type="ORF">IEZ25_18640</name>
</gene>
<dbReference type="EMBL" id="JACXYY010000008">
    <property type="protein sequence ID" value="MBD3916641.1"/>
    <property type="molecule type" value="Genomic_DNA"/>
</dbReference>
<accession>A0ABR8MNN6</accession>
<dbReference type="SUPFAM" id="SSF53756">
    <property type="entry name" value="UDP-Glycosyltransferase/glycogen phosphorylase"/>
    <property type="match status" value="1"/>
</dbReference>
<evidence type="ECO:0000256" key="1">
    <source>
        <dbReference type="ARBA" id="ARBA00022679"/>
    </source>
</evidence>
<feature type="domain" description="Glycosyl transferase family 1" evidence="3">
    <location>
        <begin position="208"/>
        <end position="347"/>
    </location>
</feature>
<keyword evidence="5" id="KW-1185">Reference proteome</keyword>